<protein>
    <recommendedName>
        <fullName evidence="3">Phosphogluconate dehydrogenase NAD-binding putative C-terminal domain-containing protein</fullName>
    </recommendedName>
</protein>
<accession>A0A1C7NZS9</accession>
<keyword evidence="1" id="KW-0560">Oxidoreductase</keyword>
<dbReference type="RefSeq" id="WP_068954938.1">
    <property type="nucleotide sequence ID" value="NZ_LGLV01000009.1"/>
</dbReference>
<organism evidence="4 5">
    <name type="scientific">Pararhizobium polonicum</name>
    <dbReference type="NCBI Taxonomy" id="1612624"/>
    <lineage>
        <taxon>Bacteria</taxon>
        <taxon>Pseudomonadati</taxon>
        <taxon>Pseudomonadota</taxon>
        <taxon>Alphaproteobacteria</taxon>
        <taxon>Hyphomicrobiales</taxon>
        <taxon>Rhizobiaceae</taxon>
        <taxon>Rhizobium/Agrobacterium group</taxon>
        <taxon>Pararhizobium</taxon>
    </lineage>
</organism>
<dbReference type="InterPro" id="IPR036291">
    <property type="entry name" value="NAD(P)-bd_dom_sf"/>
</dbReference>
<evidence type="ECO:0000259" key="3">
    <source>
        <dbReference type="Pfam" id="PF09130"/>
    </source>
</evidence>
<dbReference type="InterPro" id="IPR008927">
    <property type="entry name" value="6-PGluconate_DH-like_C_sf"/>
</dbReference>
<dbReference type="PIRSF" id="PIRSF000103">
    <property type="entry name" value="HIBADH"/>
    <property type="match status" value="1"/>
</dbReference>
<evidence type="ECO:0000313" key="5">
    <source>
        <dbReference type="Proteomes" id="UP000093111"/>
    </source>
</evidence>
<dbReference type="InterPro" id="IPR013328">
    <property type="entry name" value="6PGD_dom2"/>
</dbReference>
<dbReference type="SUPFAM" id="SSF48179">
    <property type="entry name" value="6-phosphogluconate dehydrogenase C-terminal domain-like"/>
    <property type="match status" value="1"/>
</dbReference>
<dbReference type="GO" id="GO:0050661">
    <property type="term" value="F:NADP binding"/>
    <property type="evidence" value="ECO:0007669"/>
    <property type="project" value="InterPro"/>
</dbReference>
<dbReference type="GO" id="GO:0016491">
    <property type="term" value="F:oxidoreductase activity"/>
    <property type="evidence" value="ECO:0007669"/>
    <property type="project" value="UniProtKB-KW"/>
</dbReference>
<comment type="caution">
    <text evidence="4">The sequence shown here is derived from an EMBL/GenBank/DDBJ whole genome shotgun (WGS) entry which is preliminary data.</text>
</comment>
<dbReference type="OrthoDB" id="4333at2"/>
<dbReference type="Pfam" id="PF09130">
    <property type="entry name" value="DUF1932"/>
    <property type="match status" value="1"/>
</dbReference>
<feature type="domain" description="Phosphogluconate dehydrogenase NAD-binding putative C-terminal" evidence="3">
    <location>
        <begin position="197"/>
        <end position="267"/>
    </location>
</feature>
<evidence type="ECO:0000313" key="4">
    <source>
        <dbReference type="EMBL" id="OBZ94489.1"/>
    </source>
</evidence>
<proteinExistence type="predicted"/>
<evidence type="ECO:0000256" key="2">
    <source>
        <dbReference type="PIRSR" id="PIRSR000103-1"/>
    </source>
</evidence>
<dbReference type="InterPro" id="IPR015814">
    <property type="entry name" value="Pgluconate_DH_NAD-bd_C"/>
</dbReference>
<dbReference type="PATRIC" id="fig|1612624.7.peg.4896"/>
<gene>
    <name evidence="4" type="ORF">ADU59_14900</name>
</gene>
<dbReference type="Gene3D" id="1.10.1040.10">
    <property type="entry name" value="N-(1-d-carboxylethyl)-l-norvaline Dehydrogenase, domain 2"/>
    <property type="match status" value="1"/>
</dbReference>
<sequence>MSKHQTIAFIGFGEAAQAFCEGWGGTPAFGVRAYDIKTDEEPSAAGKRDDYRRFGVVGCGATGDAIGGADIVISVVTADQALNAASDAAAWISPGTFFFDCNSVAPSTKQAAAKVISAAGGRYIDVAVMAPVRPALLAVPLLLSGPFAEEGERLLKALGFHGQVIDGGVGAASAIKMIRSIMIKGLEALTAECLLSARAAGVEEEVLASLDASFPGWGWRGRADYNLDRMLVHGLRRAAEMRESAQTAAYFGQAGTMASATAGWQQHLGALHLSPLPDGFAAKADAILAATGISKS</sequence>
<reference evidence="4 5" key="1">
    <citation type="journal article" date="2016" name="Syst. Appl. Microbiol.">
        <title>Pararhizobium polonicum sp. nov. isolated from tumors on stone fruit rootstocks.</title>
        <authorList>
            <person name="Pulawska J."/>
            <person name="Kuzmanovic N."/>
            <person name="Willems A."/>
            <person name="Pothier J.F."/>
        </authorList>
    </citation>
    <scope>NUCLEOTIDE SEQUENCE [LARGE SCALE GENOMIC DNA]</scope>
    <source>
        <strain evidence="4 5">F5.1</strain>
    </source>
</reference>
<dbReference type="STRING" id="1612624.ADU59_14900"/>
<dbReference type="AlphaFoldDB" id="A0A1C7NZS9"/>
<dbReference type="InterPro" id="IPR003462">
    <property type="entry name" value="ODC_Mu_crystall"/>
</dbReference>
<dbReference type="EMBL" id="LGLV01000009">
    <property type="protein sequence ID" value="OBZ94489.1"/>
    <property type="molecule type" value="Genomic_DNA"/>
</dbReference>
<dbReference type="InterPro" id="IPR015815">
    <property type="entry name" value="HIBADH-related"/>
</dbReference>
<dbReference type="Gene3D" id="3.40.50.720">
    <property type="entry name" value="NAD(P)-binding Rossmann-like Domain"/>
    <property type="match status" value="1"/>
</dbReference>
<name>A0A1C7NZS9_9HYPH</name>
<dbReference type="SUPFAM" id="SSF51735">
    <property type="entry name" value="NAD(P)-binding Rossmann-fold domains"/>
    <property type="match status" value="1"/>
</dbReference>
<feature type="active site" evidence="2">
    <location>
        <position position="176"/>
    </location>
</feature>
<keyword evidence="5" id="KW-1185">Reference proteome</keyword>
<evidence type="ECO:0000256" key="1">
    <source>
        <dbReference type="ARBA" id="ARBA00023002"/>
    </source>
</evidence>
<dbReference type="Proteomes" id="UP000093111">
    <property type="component" value="Unassembled WGS sequence"/>
</dbReference>
<dbReference type="Pfam" id="PF02423">
    <property type="entry name" value="OCD_Mu_crystall"/>
    <property type="match status" value="1"/>
</dbReference>